<accession>A0ACC1ABN9</accession>
<protein>
    <submittedName>
        <fullName evidence="1">Uncharacterized protein</fullName>
    </submittedName>
</protein>
<proteinExistence type="predicted"/>
<name>A0ACC1ABN9_9ROSI</name>
<gene>
    <name evidence="1" type="ORF">Patl1_29843</name>
</gene>
<keyword evidence="2" id="KW-1185">Reference proteome</keyword>
<comment type="caution">
    <text evidence="1">The sequence shown here is derived from an EMBL/GenBank/DDBJ whole genome shotgun (WGS) entry which is preliminary data.</text>
</comment>
<dbReference type="EMBL" id="CM047907">
    <property type="protein sequence ID" value="KAJ0083443.1"/>
    <property type="molecule type" value="Genomic_DNA"/>
</dbReference>
<dbReference type="Proteomes" id="UP001164250">
    <property type="component" value="Chromosome 11"/>
</dbReference>
<evidence type="ECO:0000313" key="1">
    <source>
        <dbReference type="EMBL" id="KAJ0083443.1"/>
    </source>
</evidence>
<reference evidence="2" key="1">
    <citation type="journal article" date="2023" name="G3 (Bethesda)">
        <title>Genome assembly and association tests identify interacting loci associated with vigor, precocity, and sex in interspecific pistachio rootstocks.</title>
        <authorList>
            <person name="Palmer W."/>
            <person name="Jacygrad E."/>
            <person name="Sagayaradj S."/>
            <person name="Cavanaugh K."/>
            <person name="Han R."/>
            <person name="Bertier L."/>
            <person name="Beede B."/>
            <person name="Kafkas S."/>
            <person name="Golino D."/>
            <person name="Preece J."/>
            <person name="Michelmore R."/>
        </authorList>
    </citation>
    <scope>NUCLEOTIDE SEQUENCE [LARGE SCALE GENOMIC DNA]</scope>
</reference>
<sequence length="291" mass="33075">MHSLVGNRLPKFSEEESKLLKGSSDFLGLNYYTALYAAYAPQLNSGNKSYSTDPRVNQSTSRNGIPIGPKAASDWLYIYPRGIWDLLLYTKKKYNNPLIYITENGIDEANNATLSLEEALVDNMRIDYYYQHLSFLQRAIKDGVNVKGYFAWSLLDNFEWFSGYTWLSSSGIINTFTIAGQRSPPLATLVANLATQLHHFLKKRKGGEWENGDGDCFQPYFHTQRPFLLHTHPSPYRLNPTIAASCDNTHLRDFLALNKRTNPTYRHCLLATILPAFHLLPANHSPLTTHP</sequence>
<evidence type="ECO:0000313" key="2">
    <source>
        <dbReference type="Proteomes" id="UP001164250"/>
    </source>
</evidence>
<organism evidence="1 2">
    <name type="scientific">Pistacia atlantica</name>
    <dbReference type="NCBI Taxonomy" id="434234"/>
    <lineage>
        <taxon>Eukaryota</taxon>
        <taxon>Viridiplantae</taxon>
        <taxon>Streptophyta</taxon>
        <taxon>Embryophyta</taxon>
        <taxon>Tracheophyta</taxon>
        <taxon>Spermatophyta</taxon>
        <taxon>Magnoliopsida</taxon>
        <taxon>eudicotyledons</taxon>
        <taxon>Gunneridae</taxon>
        <taxon>Pentapetalae</taxon>
        <taxon>rosids</taxon>
        <taxon>malvids</taxon>
        <taxon>Sapindales</taxon>
        <taxon>Anacardiaceae</taxon>
        <taxon>Pistacia</taxon>
    </lineage>
</organism>